<name>A0A7X0RX15_9BACL</name>
<protein>
    <recommendedName>
        <fullName evidence="4">Membrane protein YqhR</fullName>
    </recommendedName>
</protein>
<keyword evidence="1" id="KW-0812">Transmembrane</keyword>
<dbReference type="AlphaFoldDB" id="A0A7X0RX15"/>
<evidence type="ECO:0008006" key="4">
    <source>
        <dbReference type="Google" id="ProtNLM"/>
    </source>
</evidence>
<sequence>MEKQIRENREGDARTKSPALYALIIGAAAGAIWGLLRWLAVALNFTKVPQAFLADPWMKRAALNTIWWHLAGLGLFIVMSVIAAYAYWLLLGKLSGPWPGLWFGLVWWIALFWWIGPVAGAVAPIKTIGWNSIFAELCLYLAWGLFIGYSFAFEFHDEAAREPAKEGSGGQPQPAS</sequence>
<organism evidence="2 3">
    <name type="scientific">Cohnella nanjingensis</name>
    <dbReference type="NCBI Taxonomy" id="1387779"/>
    <lineage>
        <taxon>Bacteria</taxon>
        <taxon>Bacillati</taxon>
        <taxon>Bacillota</taxon>
        <taxon>Bacilli</taxon>
        <taxon>Bacillales</taxon>
        <taxon>Paenibacillaceae</taxon>
        <taxon>Cohnella</taxon>
    </lineage>
</organism>
<evidence type="ECO:0000313" key="2">
    <source>
        <dbReference type="EMBL" id="MBB6675254.1"/>
    </source>
</evidence>
<keyword evidence="3" id="KW-1185">Reference proteome</keyword>
<feature type="transmembrane region" description="Helical" evidence="1">
    <location>
        <begin position="66"/>
        <end position="88"/>
    </location>
</feature>
<proteinExistence type="predicted"/>
<dbReference type="RefSeq" id="WP_185673108.1">
    <property type="nucleotide sequence ID" value="NZ_JACJVP010000067.1"/>
</dbReference>
<evidence type="ECO:0000313" key="3">
    <source>
        <dbReference type="Proteomes" id="UP000547209"/>
    </source>
</evidence>
<dbReference type="EMBL" id="JACJVP010000067">
    <property type="protein sequence ID" value="MBB6675254.1"/>
    <property type="molecule type" value="Genomic_DNA"/>
</dbReference>
<dbReference type="Proteomes" id="UP000547209">
    <property type="component" value="Unassembled WGS sequence"/>
</dbReference>
<feature type="transmembrane region" description="Helical" evidence="1">
    <location>
        <begin position="20"/>
        <end position="46"/>
    </location>
</feature>
<gene>
    <name evidence="2" type="ORF">H7C19_31805</name>
</gene>
<accession>A0A7X0RX15</accession>
<feature type="transmembrane region" description="Helical" evidence="1">
    <location>
        <begin position="128"/>
        <end position="152"/>
    </location>
</feature>
<keyword evidence="1" id="KW-1133">Transmembrane helix</keyword>
<dbReference type="InterPro" id="IPR024563">
    <property type="entry name" value="YqhR"/>
</dbReference>
<evidence type="ECO:0000256" key="1">
    <source>
        <dbReference type="SAM" id="Phobius"/>
    </source>
</evidence>
<comment type="caution">
    <text evidence="2">The sequence shown here is derived from an EMBL/GenBank/DDBJ whole genome shotgun (WGS) entry which is preliminary data.</text>
</comment>
<dbReference type="Pfam" id="PF11085">
    <property type="entry name" value="YqhR"/>
    <property type="match status" value="1"/>
</dbReference>
<feature type="transmembrane region" description="Helical" evidence="1">
    <location>
        <begin position="100"/>
        <end position="122"/>
    </location>
</feature>
<reference evidence="2 3" key="1">
    <citation type="submission" date="2020-08" db="EMBL/GenBank/DDBJ databases">
        <title>Cohnella phylogeny.</title>
        <authorList>
            <person name="Dunlap C."/>
        </authorList>
    </citation>
    <scope>NUCLEOTIDE SEQUENCE [LARGE SCALE GENOMIC DNA]</scope>
    <source>
        <strain evidence="2 3">DSM 28246</strain>
    </source>
</reference>
<keyword evidence="1" id="KW-0472">Membrane</keyword>